<sequence length="251" mass="26570">MIDAVGNPQSVLVLGGTSEIALAVIRRYTGARKPRVVLAARPSPRRDAAVAELTAEGVPVTALDFDARDVGGHSAVLDKAFADGGVDVALVAFGVLGDAERAWQDHEAAIELAEVNYTGAVSVGVGLAERLRAQGHGVIVALSSVAGERVRRSNFVYGSTKAGMDAFYQGLGEALRPHGVTVTVVRPGFVRTRMTEGLRPAPLSSTADQVAEVVVTAVRDRRELVWAPAPLRLVMSALRHLPRAVFRRLPV</sequence>
<dbReference type="PANTHER" id="PTHR43669">
    <property type="entry name" value="5-KETO-D-GLUCONATE 5-REDUCTASE"/>
    <property type="match status" value="1"/>
</dbReference>
<dbReference type="OrthoDB" id="5115951at2"/>
<dbReference type="PROSITE" id="PS00061">
    <property type="entry name" value="ADH_SHORT"/>
    <property type="match status" value="1"/>
</dbReference>
<dbReference type="PRINTS" id="PR00081">
    <property type="entry name" value="GDHRDH"/>
</dbReference>
<dbReference type="SUPFAM" id="SSF51735">
    <property type="entry name" value="NAD(P)-binding Rossmann-fold domains"/>
    <property type="match status" value="1"/>
</dbReference>
<dbReference type="PANTHER" id="PTHR43669:SF6">
    <property type="entry name" value="DECAPRENYLPHOSPHORYL-2-KETO-BETA-D-ERYTHRO-PENTOSE REDUCTASE"/>
    <property type="match status" value="1"/>
</dbReference>
<keyword evidence="4" id="KW-1185">Reference proteome</keyword>
<accession>A0A2P8I5G5</accession>
<dbReference type="GO" id="GO:0016491">
    <property type="term" value="F:oxidoreductase activity"/>
    <property type="evidence" value="ECO:0007669"/>
    <property type="project" value="UniProtKB-KW"/>
</dbReference>
<dbReference type="NCBIfam" id="NF005912">
    <property type="entry name" value="PRK07904.1"/>
    <property type="match status" value="1"/>
</dbReference>
<dbReference type="RefSeq" id="WP_106617699.1">
    <property type="nucleotide sequence ID" value="NZ_PYAX01000008.1"/>
</dbReference>
<dbReference type="InterPro" id="IPR002347">
    <property type="entry name" value="SDR_fam"/>
</dbReference>
<comment type="caution">
    <text evidence="3">The sequence shown here is derived from an EMBL/GenBank/DDBJ whole genome shotgun (WGS) entry which is preliminary data.</text>
</comment>
<dbReference type="Gene3D" id="3.40.50.720">
    <property type="entry name" value="NAD(P)-binding Rossmann-like Domain"/>
    <property type="match status" value="1"/>
</dbReference>
<comment type="similarity">
    <text evidence="1">Belongs to the short-chain dehydrogenases/reductases (SDR) family.</text>
</comment>
<protein>
    <submittedName>
        <fullName evidence="3">Decaprenylphospho-beta-D-erythro-pentofuranosid-2-ulose 2-reductase</fullName>
    </submittedName>
</protein>
<keyword evidence="2" id="KW-0560">Oxidoreductase</keyword>
<name>A0A2P8I5G5_SACCR</name>
<dbReference type="CDD" id="cd05233">
    <property type="entry name" value="SDR_c"/>
    <property type="match status" value="1"/>
</dbReference>
<dbReference type="EMBL" id="PYAX01000008">
    <property type="protein sequence ID" value="PSL53705.1"/>
    <property type="molecule type" value="Genomic_DNA"/>
</dbReference>
<organism evidence="3 4">
    <name type="scientific">Saccharothrix carnea</name>
    <dbReference type="NCBI Taxonomy" id="1280637"/>
    <lineage>
        <taxon>Bacteria</taxon>
        <taxon>Bacillati</taxon>
        <taxon>Actinomycetota</taxon>
        <taxon>Actinomycetes</taxon>
        <taxon>Pseudonocardiales</taxon>
        <taxon>Pseudonocardiaceae</taxon>
        <taxon>Saccharothrix</taxon>
    </lineage>
</organism>
<evidence type="ECO:0000256" key="2">
    <source>
        <dbReference type="ARBA" id="ARBA00023002"/>
    </source>
</evidence>
<dbReference type="Pfam" id="PF00106">
    <property type="entry name" value="adh_short"/>
    <property type="match status" value="1"/>
</dbReference>
<reference evidence="3 4" key="1">
    <citation type="submission" date="2018-03" db="EMBL/GenBank/DDBJ databases">
        <title>Genomic Encyclopedia of Type Strains, Phase III (KMG-III): the genomes of soil and plant-associated and newly described type strains.</title>
        <authorList>
            <person name="Whitman W."/>
        </authorList>
    </citation>
    <scope>NUCLEOTIDE SEQUENCE [LARGE SCALE GENOMIC DNA]</scope>
    <source>
        <strain evidence="3 4">CGMCC 4.7097</strain>
    </source>
</reference>
<evidence type="ECO:0000313" key="3">
    <source>
        <dbReference type="EMBL" id="PSL53705.1"/>
    </source>
</evidence>
<evidence type="ECO:0000313" key="4">
    <source>
        <dbReference type="Proteomes" id="UP000241118"/>
    </source>
</evidence>
<gene>
    <name evidence="3" type="ORF">B0I31_108152</name>
</gene>
<evidence type="ECO:0000256" key="1">
    <source>
        <dbReference type="ARBA" id="ARBA00006484"/>
    </source>
</evidence>
<dbReference type="AlphaFoldDB" id="A0A2P8I5G5"/>
<proteinExistence type="inferred from homology"/>
<dbReference type="InterPro" id="IPR036291">
    <property type="entry name" value="NAD(P)-bd_dom_sf"/>
</dbReference>
<dbReference type="InterPro" id="IPR020904">
    <property type="entry name" value="Sc_DH/Rdtase_CS"/>
</dbReference>
<dbReference type="Proteomes" id="UP000241118">
    <property type="component" value="Unassembled WGS sequence"/>
</dbReference>